<keyword evidence="2" id="KW-1185">Reference proteome</keyword>
<evidence type="ECO:0000313" key="2">
    <source>
        <dbReference type="Proteomes" id="UP000055048"/>
    </source>
</evidence>
<gene>
    <name evidence="1" type="ORF">T05_1596</name>
</gene>
<comment type="caution">
    <text evidence="1">The sequence shown here is derived from an EMBL/GenBank/DDBJ whole genome shotgun (WGS) entry which is preliminary data.</text>
</comment>
<evidence type="ECO:0000313" key="1">
    <source>
        <dbReference type="EMBL" id="KRX34414.1"/>
    </source>
</evidence>
<sequence length="144" mass="16121">MYKFKSCGCYKRTSLNVLQEVGPTIHTNLLEALLRTGNPNPRRGRRRMWISLEGRGSRGLHVLTYNGVFRDNLLPFFSREHRYGERTTPPSFSTASGREAGRPTVGVDGVPGVPSAQVGWDAIGRRWKFIGNAEYHLTLFSLGA</sequence>
<protein>
    <submittedName>
        <fullName evidence="1">Uncharacterized protein</fullName>
    </submittedName>
</protein>
<dbReference type="EMBL" id="JYDJ01000571">
    <property type="protein sequence ID" value="KRX34414.1"/>
    <property type="molecule type" value="Genomic_DNA"/>
</dbReference>
<reference evidence="1 2" key="1">
    <citation type="submission" date="2015-01" db="EMBL/GenBank/DDBJ databases">
        <title>Evolution of Trichinella species and genotypes.</title>
        <authorList>
            <person name="Korhonen P.K."/>
            <person name="Edoardo P."/>
            <person name="Giuseppe L.R."/>
            <person name="Gasser R.B."/>
        </authorList>
    </citation>
    <scope>NUCLEOTIDE SEQUENCE [LARGE SCALE GENOMIC DNA]</scope>
    <source>
        <strain evidence="1">ISS417</strain>
    </source>
</reference>
<accession>A0A0V0T5X6</accession>
<dbReference type="AlphaFoldDB" id="A0A0V0T5X6"/>
<dbReference type="Proteomes" id="UP000055048">
    <property type="component" value="Unassembled WGS sequence"/>
</dbReference>
<name>A0A0V0T5X6_9BILA</name>
<proteinExistence type="predicted"/>
<organism evidence="1 2">
    <name type="scientific">Trichinella murrelli</name>
    <dbReference type="NCBI Taxonomy" id="144512"/>
    <lineage>
        <taxon>Eukaryota</taxon>
        <taxon>Metazoa</taxon>
        <taxon>Ecdysozoa</taxon>
        <taxon>Nematoda</taxon>
        <taxon>Enoplea</taxon>
        <taxon>Dorylaimia</taxon>
        <taxon>Trichinellida</taxon>
        <taxon>Trichinellidae</taxon>
        <taxon>Trichinella</taxon>
    </lineage>
</organism>